<protein>
    <submittedName>
        <fullName evidence="6">Uncharacterized protein</fullName>
    </submittedName>
</protein>
<accession>A0A9P1BHN5</accession>
<sequence length="1175" mass="130728">MEENSKLLSVCTIETDEEFLSSLDSESSDGDMGYDYIPQKLTGSQRLVRFFEARKYKQSAWTLMLCYALATTAEFVADNDFREAKMASMGQVARANFCSIAFFAQVLSLLTAVVLSLAAEGSFSFMRRVLTLNRMFHFGLIGIIFLASEGFYLAAGQASGAKLWSVVVPHVGIPVAAFFSQLYFKRPYTAMMWICFLMMIFSLCTFIALRERYRECPAFSDIRCGSREAALWIESNMNVRSLIYGFVGMNLNVMASILSERLFHTWKDNFAVLKINMDLAAAIAAGIAWALVNHSSSTVKKEFNAFERWGSWQFLDYVYVVVLVVWTWLQGLLIMKQSTVLKTMVSEITLITVTCILDLCSKDTYNFGVRMGPSLMLVLIVYMSFVLYRTAEVYEDERKYHVKAVAPSVEESEEEIQEEMEEWWHFESPWWGCYDKKIKGAPILPAEEDEAGGSAMDTQMLVISLVYAVTDTSRTLLNSYALSSSQINPNSMSFLSFLVGLLFASAMTWRSHGLGCNNGDEESQQKSTKGLLQAWNLRKIVDYGSSSLLQAVTMCLGNMAYAFGLSPPMAAVLGKVYTPVLAVGERVVLKKRRKGVEWIAVIILTLGTFSFLYLQIYDFEEGLGKAMKNLFPLILCIASACTSAFQALVSQGIYEANRDVDFYMNKVRFDAGSAAFTLLVVPLLSLTASRAKDIVWLPRTVDADCEVDHCWPKVTSLSNGGSLHFPWSMESSMLTCTSDVCTGLEGARQRLHSKDHYQQLQRAFSNGDIQKLQKCFAIVQNDPAFADCELVQSAQKALRQVLHSRRVMKMGLECLRVTPWEYPAEQVDFNVSVLRNSQLGPGIWDDALLATAKLMKDADVLKLLRSVRPYNEDGSLKTRFDMERCTKAWLAQTEASLIAEDVSVKILLRLCECGSVGAPLVSALNEPFMLWGFASPARAAFRLEEIWKLLWTNGQINKATDLKVLPVSQKAQQNEASGAEGEGLDGPEMLFKGPQEVLQRARSILQNALGEAEIPFSETARTTRLTTVLHTVPGNILLQLGRQGMLALAAKSVKRGQSSLAALLQSCVSAFGLQISWLSEADDLLALCLKASAAVKAAPKQFRYSRQEQSEMRKLISECASILESLEPGQLVVEASEATCVCECHSGLLAGWGLQPALYGFLAISASWHFGWHHL</sequence>
<comment type="caution">
    <text evidence="6">The sequence shown here is derived from an EMBL/GenBank/DDBJ whole genome shotgun (WGS) entry which is preliminary data.</text>
</comment>
<keyword evidence="2 5" id="KW-0812">Transmembrane</keyword>
<organism evidence="6">
    <name type="scientific">Cladocopium goreaui</name>
    <dbReference type="NCBI Taxonomy" id="2562237"/>
    <lineage>
        <taxon>Eukaryota</taxon>
        <taxon>Sar</taxon>
        <taxon>Alveolata</taxon>
        <taxon>Dinophyceae</taxon>
        <taxon>Suessiales</taxon>
        <taxon>Symbiodiniaceae</taxon>
        <taxon>Cladocopium</taxon>
    </lineage>
</organism>
<feature type="transmembrane region" description="Helical" evidence="5">
    <location>
        <begin position="190"/>
        <end position="209"/>
    </location>
</feature>
<dbReference type="EMBL" id="CAMXCT010000026">
    <property type="protein sequence ID" value="CAI3972668.1"/>
    <property type="molecule type" value="Genomic_DNA"/>
</dbReference>
<dbReference type="EMBL" id="CAMXCT020000026">
    <property type="protein sequence ID" value="CAL1126043.1"/>
    <property type="molecule type" value="Genomic_DNA"/>
</dbReference>
<evidence type="ECO:0000313" key="8">
    <source>
        <dbReference type="Proteomes" id="UP001152797"/>
    </source>
</evidence>
<feature type="transmembrane region" description="Helical" evidence="5">
    <location>
        <begin position="596"/>
        <end position="617"/>
    </location>
</feature>
<keyword evidence="3 5" id="KW-1133">Transmembrane helix</keyword>
<feature type="transmembrane region" description="Helical" evidence="5">
    <location>
        <begin position="163"/>
        <end position="184"/>
    </location>
</feature>
<dbReference type="AlphaFoldDB" id="A0A9P1BHN5"/>
<reference evidence="6" key="1">
    <citation type="submission" date="2022-10" db="EMBL/GenBank/DDBJ databases">
        <authorList>
            <person name="Chen Y."/>
            <person name="Dougan E. K."/>
            <person name="Chan C."/>
            <person name="Rhodes N."/>
            <person name="Thang M."/>
        </authorList>
    </citation>
    <scope>NUCLEOTIDE SEQUENCE</scope>
</reference>
<dbReference type="Proteomes" id="UP001152797">
    <property type="component" value="Unassembled WGS sequence"/>
</dbReference>
<evidence type="ECO:0000256" key="5">
    <source>
        <dbReference type="SAM" id="Phobius"/>
    </source>
</evidence>
<evidence type="ECO:0000313" key="7">
    <source>
        <dbReference type="EMBL" id="CAL1126043.1"/>
    </source>
</evidence>
<feature type="transmembrane region" description="Helical" evidence="5">
    <location>
        <begin position="241"/>
        <end position="259"/>
    </location>
</feature>
<feature type="transmembrane region" description="Helical" evidence="5">
    <location>
        <begin position="492"/>
        <end position="509"/>
    </location>
</feature>
<proteinExistence type="predicted"/>
<evidence type="ECO:0000256" key="2">
    <source>
        <dbReference type="ARBA" id="ARBA00022692"/>
    </source>
</evidence>
<dbReference type="GO" id="GO:0000139">
    <property type="term" value="C:Golgi membrane"/>
    <property type="evidence" value="ECO:0007669"/>
    <property type="project" value="InterPro"/>
</dbReference>
<dbReference type="PANTHER" id="PTHR10231">
    <property type="entry name" value="NUCLEOTIDE-SUGAR TRANSMEMBRANE TRANSPORTER"/>
    <property type="match status" value="1"/>
</dbReference>
<feature type="transmembrane region" description="Helical" evidence="5">
    <location>
        <begin position="372"/>
        <end position="391"/>
    </location>
</feature>
<dbReference type="OrthoDB" id="415293at2759"/>
<feature type="transmembrane region" description="Helical" evidence="5">
    <location>
        <begin position="138"/>
        <end position="156"/>
    </location>
</feature>
<evidence type="ECO:0000256" key="3">
    <source>
        <dbReference type="ARBA" id="ARBA00022989"/>
    </source>
</evidence>
<name>A0A9P1BHN5_9DINO</name>
<gene>
    <name evidence="6" type="ORF">C1SCF055_LOCUS1231</name>
</gene>
<feature type="transmembrane region" description="Helical" evidence="5">
    <location>
        <begin position="97"/>
        <end position="118"/>
    </location>
</feature>
<feature type="transmembrane region" description="Helical" evidence="5">
    <location>
        <begin position="669"/>
        <end position="688"/>
    </location>
</feature>
<evidence type="ECO:0000256" key="1">
    <source>
        <dbReference type="ARBA" id="ARBA00004141"/>
    </source>
</evidence>
<feature type="transmembrane region" description="Helical" evidence="5">
    <location>
        <begin position="271"/>
        <end position="293"/>
    </location>
</feature>
<evidence type="ECO:0000313" key="6">
    <source>
        <dbReference type="EMBL" id="CAI3972668.1"/>
    </source>
</evidence>
<reference evidence="7" key="2">
    <citation type="submission" date="2024-04" db="EMBL/GenBank/DDBJ databases">
        <authorList>
            <person name="Chen Y."/>
            <person name="Shah S."/>
            <person name="Dougan E. K."/>
            <person name="Thang M."/>
            <person name="Chan C."/>
        </authorList>
    </citation>
    <scope>NUCLEOTIDE SEQUENCE [LARGE SCALE GENOMIC DNA]</scope>
</reference>
<comment type="subcellular location">
    <subcellularLocation>
        <location evidence="1">Membrane</location>
        <topology evidence="1">Multi-pass membrane protein</topology>
    </subcellularLocation>
</comment>
<feature type="transmembrane region" description="Helical" evidence="5">
    <location>
        <begin position="314"/>
        <end position="334"/>
    </location>
</feature>
<evidence type="ECO:0000256" key="4">
    <source>
        <dbReference type="ARBA" id="ARBA00023136"/>
    </source>
</evidence>
<keyword evidence="8" id="KW-1185">Reference proteome</keyword>
<dbReference type="InterPro" id="IPR007271">
    <property type="entry name" value="Nuc_sug_transpt"/>
</dbReference>
<keyword evidence="4 5" id="KW-0472">Membrane</keyword>
<feature type="transmembrane region" description="Helical" evidence="5">
    <location>
        <begin position="59"/>
        <end position="77"/>
    </location>
</feature>
<dbReference type="EMBL" id="CAMXCT030000026">
    <property type="protein sequence ID" value="CAL4759980.1"/>
    <property type="molecule type" value="Genomic_DNA"/>
</dbReference>
<dbReference type="GO" id="GO:0015165">
    <property type="term" value="F:pyrimidine nucleotide-sugar transmembrane transporter activity"/>
    <property type="evidence" value="ECO:0007669"/>
    <property type="project" value="InterPro"/>
</dbReference>
<feature type="transmembrane region" description="Helical" evidence="5">
    <location>
        <begin position="629"/>
        <end position="649"/>
    </location>
</feature>